<evidence type="ECO:0000313" key="1">
    <source>
        <dbReference type="EMBL" id="CAE7907521.1"/>
    </source>
</evidence>
<evidence type="ECO:0000313" key="2">
    <source>
        <dbReference type="Proteomes" id="UP000601435"/>
    </source>
</evidence>
<protein>
    <submittedName>
        <fullName evidence="1">Uncharacterized protein</fullName>
    </submittedName>
</protein>
<dbReference type="Proteomes" id="UP000601435">
    <property type="component" value="Unassembled WGS sequence"/>
</dbReference>
<dbReference type="EMBL" id="CAJNJA010072659">
    <property type="protein sequence ID" value="CAE7907521.1"/>
    <property type="molecule type" value="Genomic_DNA"/>
</dbReference>
<organism evidence="1 2">
    <name type="scientific">Symbiodinium necroappetens</name>
    <dbReference type="NCBI Taxonomy" id="1628268"/>
    <lineage>
        <taxon>Eukaryota</taxon>
        <taxon>Sar</taxon>
        <taxon>Alveolata</taxon>
        <taxon>Dinophyceae</taxon>
        <taxon>Suessiales</taxon>
        <taxon>Symbiodiniaceae</taxon>
        <taxon>Symbiodinium</taxon>
    </lineage>
</organism>
<feature type="non-terminal residue" evidence="1">
    <location>
        <position position="85"/>
    </location>
</feature>
<reference evidence="1" key="1">
    <citation type="submission" date="2021-02" db="EMBL/GenBank/DDBJ databases">
        <authorList>
            <person name="Dougan E. K."/>
            <person name="Rhodes N."/>
            <person name="Thang M."/>
            <person name="Chan C."/>
        </authorList>
    </citation>
    <scope>NUCLEOTIDE SEQUENCE</scope>
</reference>
<comment type="caution">
    <text evidence="1">The sequence shown here is derived from an EMBL/GenBank/DDBJ whole genome shotgun (WGS) entry which is preliminary data.</text>
</comment>
<gene>
    <name evidence="1" type="ORF">SNEC2469_LOCUS30786</name>
</gene>
<keyword evidence="2" id="KW-1185">Reference proteome</keyword>
<accession>A0A813BIW0</accession>
<name>A0A813BIW0_9DINO</name>
<dbReference type="AlphaFoldDB" id="A0A813BIW0"/>
<sequence length="85" mass="9426">PDDPIGGRKSCPRHLDHCFNGETVVFGPQVCREMLYYGGPLRRHMVPWETILDIGRGAGSCDDRFADAAVRRLVARGREEGSVAK</sequence>
<proteinExistence type="predicted"/>